<proteinExistence type="predicted"/>
<accession>A0A3M7M6L7</accession>
<keyword evidence="2" id="KW-1185">Reference proteome</keyword>
<dbReference type="AlphaFoldDB" id="A0A3M7M6L7"/>
<sequence>MKRAPQNDVTSILAALAQNNPDDAAAANLLSSMKRAPQDDVTSILAALAQNNPDDAAAAKPLSSMKRWAA</sequence>
<dbReference type="EMBL" id="KE747824">
    <property type="protein sequence ID" value="RMZ70133.1"/>
    <property type="molecule type" value="Genomic_DNA"/>
</dbReference>
<organism evidence="1 2">
    <name type="scientific">Pyrenophora seminiperda CCB06</name>
    <dbReference type="NCBI Taxonomy" id="1302712"/>
    <lineage>
        <taxon>Eukaryota</taxon>
        <taxon>Fungi</taxon>
        <taxon>Dikarya</taxon>
        <taxon>Ascomycota</taxon>
        <taxon>Pezizomycotina</taxon>
        <taxon>Dothideomycetes</taxon>
        <taxon>Pleosporomycetidae</taxon>
        <taxon>Pleosporales</taxon>
        <taxon>Pleosporineae</taxon>
        <taxon>Pleosporaceae</taxon>
        <taxon>Pyrenophora</taxon>
    </lineage>
</organism>
<reference evidence="1 2" key="1">
    <citation type="journal article" date="2014" name="PLoS ONE">
        <title>De novo Genome Assembly of the Fungal Plant Pathogen Pyrenophora semeniperda.</title>
        <authorList>
            <person name="Soliai M.M."/>
            <person name="Meyer S.E."/>
            <person name="Udall J.A."/>
            <person name="Elzinga D.E."/>
            <person name="Hermansen R.A."/>
            <person name="Bodily P.M."/>
            <person name="Hart A.A."/>
            <person name="Coleman C.E."/>
        </authorList>
    </citation>
    <scope>NUCLEOTIDE SEQUENCE [LARGE SCALE GENOMIC DNA]</scope>
    <source>
        <strain evidence="1 2">CCB06</strain>
        <tissue evidence="1">Mycelium</tissue>
    </source>
</reference>
<name>A0A3M7M6L7_9PLEO</name>
<dbReference type="Proteomes" id="UP000265663">
    <property type="component" value="Unassembled WGS sequence"/>
</dbReference>
<dbReference type="OrthoDB" id="5231252at2759"/>
<gene>
    <name evidence="1" type="ORF">GMOD_00000190</name>
</gene>
<protein>
    <submittedName>
        <fullName evidence="1">Uncharacterized protein</fullName>
    </submittedName>
</protein>
<evidence type="ECO:0000313" key="1">
    <source>
        <dbReference type="EMBL" id="RMZ70133.1"/>
    </source>
</evidence>
<evidence type="ECO:0000313" key="2">
    <source>
        <dbReference type="Proteomes" id="UP000265663"/>
    </source>
</evidence>